<dbReference type="EMBL" id="QOHO01000107">
    <property type="protein sequence ID" value="RFZ76010.1"/>
    <property type="molecule type" value="Genomic_DNA"/>
</dbReference>
<reference evidence="1 2" key="1">
    <citation type="submission" date="2018-07" db="EMBL/GenBank/DDBJ databases">
        <title>New species, Clostridium PI-S10-A1B.</title>
        <authorList>
            <person name="Krishna G."/>
            <person name="Summeta K."/>
            <person name="Shikha S."/>
            <person name="Prabhu P.B."/>
            <person name="Suresh K."/>
        </authorList>
    </citation>
    <scope>NUCLEOTIDE SEQUENCE [LARGE SCALE GENOMIC DNA]</scope>
    <source>
        <strain evidence="1 2">PI-S10-A1B</strain>
    </source>
</reference>
<gene>
    <name evidence="1" type="ORF">DS742_25740</name>
</gene>
<sequence>MKLDQALDEIYKNLSEELDNINGIEFQKKQLLSNEMTPVEKLLNYYCIFDVINSSLPREKSDGDALFFEIEKKTLENKNIMYAKCADVTFSFWILFSTMIRIKDVKLDGVRKNKEGRYSKNFKVISNLLNIKDKEIIKRTMEMFDYQAKEYWTRGNLFLLPDKTNSYGKRLMNNDRFRLTEDKLDLTLWQCFKGGKLSIYFQDNNEKLVEWIKSEHLECMFSRDFFCIEFDGITKELNYDDADIFKTNIQCMYSQESRYIEREYLFSELSENEMKNYIINLQKVIKYRNNRFIKDCENS</sequence>
<evidence type="ECO:0000313" key="2">
    <source>
        <dbReference type="Proteomes" id="UP000260680"/>
    </source>
</evidence>
<accession>A0A3E2N4V1</accession>
<protein>
    <submittedName>
        <fullName evidence="1">Uncharacterized protein</fullName>
    </submittedName>
</protein>
<dbReference type="AlphaFoldDB" id="A0A3E2N4V1"/>
<dbReference type="Proteomes" id="UP000260680">
    <property type="component" value="Unassembled WGS sequence"/>
</dbReference>
<proteinExistence type="predicted"/>
<evidence type="ECO:0000313" key="1">
    <source>
        <dbReference type="EMBL" id="RFZ76010.1"/>
    </source>
</evidence>
<organism evidence="1 2">
    <name type="scientific">Lacrimispora amygdalina</name>
    <dbReference type="NCBI Taxonomy" id="253257"/>
    <lineage>
        <taxon>Bacteria</taxon>
        <taxon>Bacillati</taxon>
        <taxon>Bacillota</taxon>
        <taxon>Clostridia</taxon>
        <taxon>Lachnospirales</taxon>
        <taxon>Lachnospiraceae</taxon>
        <taxon>Lacrimispora</taxon>
    </lineage>
</organism>
<name>A0A3E2N4V1_9FIRM</name>
<comment type="caution">
    <text evidence="1">The sequence shown here is derived from an EMBL/GenBank/DDBJ whole genome shotgun (WGS) entry which is preliminary data.</text>
</comment>